<dbReference type="PANTHER" id="PTHR11851:SF49">
    <property type="entry name" value="MITOCHONDRIAL-PROCESSING PEPTIDASE SUBUNIT ALPHA"/>
    <property type="match status" value="1"/>
</dbReference>
<sequence>TKQNILVELPTFWKSWHFRRQIDSTVKMKFCRWKSTGVFVTARHQDEEIEMTRMAVQFELEDLNMRPDPEPLLTEMIHEAAYQENTVGLHRFCPTENIGKIDREVLHSYLRNYYTPDRMVLAGVGVEHEHLVECARKHLQGARPAWGCAKAVDVDRSVAQYTGGMVKLERDMSNVSLGPAPFPELTHIMIGLESCSFLEEDFIPFAVLNMMMGGGGSFSAGGPGKGMFTRLYLNVLNRHHWMYNATSYHHSYEDTGLLCVHASADPRQVREMVEILTKEFILMAGTVDVAELERAKTQLMSMLMMNLESRPVIFEDVGRQVLATRSRKLPHELCALIRSVKPEDIRRAASQMLRRKPAVAALGDLSDLPAYEHIQAALSSRDGRLPRTYRLFR</sequence>
<dbReference type="SUPFAM" id="SSF63411">
    <property type="entry name" value="LuxS/MPP-like metallohydrolase"/>
    <property type="match status" value="2"/>
</dbReference>
<comment type="function">
    <text evidence="1">Substrate recognition and binding subunit of the essential mitochondrial processing protease (MPP), which cleaves the mitochondrial sequence off newly imported precursors proteins.</text>
</comment>
<accession>A0A8C7B0C2</accession>
<dbReference type="GO" id="GO:0006627">
    <property type="term" value="P:protein processing involved in protein targeting to mitochondrion"/>
    <property type="evidence" value="ECO:0007669"/>
    <property type="project" value="TreeGrafter"/>
</dbReference>
<evidence type="ECO:0000313" key="6">
    <source>
        <dbReference type="Proteomes" id="UP000694425"/>
    </source>
</evidence>
<dbReference type="Pfam" id="PF00675">
    <property type="entry name" value="Peptidase_M16"/>
    <property type="match status" value="1"/>
</dbReference>
<reference evidence="5" key="2">
    <citation type="submission" date="2025-09" db="UniProtKB">
        <authorList>
            <consortium name="Ensembl"/>
        </authorList>
    </citation>
    <scope>IDENTIFICATION</scope>
</reference>
<dbReference type="FunFam" id="3.30.830.10:FF:000010">
    <property type="entry name" value="Mitochondrial-processing peptidase alpha subunit, mitochondrial"/>
    <property type="match status" value="1"/>
</dbReference>
<dbReference type="GeneTree" id="ENSGT00940000156724"/>
<organism evidence="5 6">
    <name type="scientific">Neovison vison</name>
    <name type="common">American mink</name>
    <name type="synonym">Mustela vison</name>
    <dbReference type="NCBI Taxonomy" id="452646"/>
    <lineage>
        <taxon>Eukaryota</taxon>
        <taxon>Metazoa</taxon>
        <taxon>Chordata</taxon>
        <taxon>Craniata</taxon>
        <taxon>Vertebrata</taxon>
        <taxon>Euteleostomi</taxon>
        <taxon>Mammalia</taxon>
        <taxon>Eutheria</taxon>
        <taxon>Laurasiatheria</taxon>
        <taxon>Carnivora</taxon>
        <taxon>Caniformia</taxon>
        <taxon>Musteloidea</taxon>
        <taxon>Mustelidae</taxon>
        <taxon>Mustelinae</taxon>
        <taxon>Neogale</taxon>
    </lineage>
</organism>
<dbReference type="Proteomes" id="UP000694425">
    <property type="component" value="Unplaced"/>
</dbReference>
<dbReference type="InterPro" id="IPR050361">
    <property type="entry name" value="MPP/UQCRC_Complex"/>
</dbReference>
<feature type="domain" description="Peptidase M16 C-terminal" evidence="4">
    <location>
        <begin position="100"/>
        <end position="299"/>
    </location>
</feature>
<dbReference type="Ensembl" id="ENSNVIT00000019563.1">
    <property type="protein sequence ID" value="ENSNVIP00000016777.1"/>
    <property type="gene ID" value="ENSNVIG00000013020.1"/>
</dbReference>
<feature type="domain" description="Peptidase M16 N-terminal" evidence="3">
    <location>
        <begin position="45"/>
        <end position="95"/>
    </location>
</feature>
<dbReference type="GO" id="GO:0046872">
    <property type="term" value="F:metal ion binding"/>
    <property type="evidence" value="ECO:0007669"/>
    <property type="project" value="InterPro"/>
</dbReference>
<evidence type="ECO:0000256" key="1">
    <source>
        <dbReference type="ARBA" id="ARBA00002123"/>
    </source>
</evidence>
<evidence type="ECO:0000256" key="2">
    <source>
        <dbReference type="ARBA" id="ARBA00007261"/>
    </source>
</evidence>
<evidence type="ECO:0000259" key="3">
    <source>
        <dbReference type="Pfam" id="PF00675"/>
    </source>
</evidence>
<protein>
    <submittedName>
        <fullName evidence="5">Peptidase, mitochondrial processing subunit alpha</fullName>
    </submittedName>
</protein>
<dbReference type="Gene3D" id="3.30.830.10">
    <property type="entry name" value="Metalloenzyme, LuxS/M16 peptidase-like"/>
    <property type="match status" value="2"/>
</dbReference>
<dbReference type="Pfam" id="PF05193">
    <property type="entry name" value="Peptidase_M16_C"/>
    <property type="match status" value="1"/>
</dbReference>
<evidence type="ECO:0000259" key="4">
    <source>
        <dbReference type="Pfam" id="PF05193"/>
    </source>
</evidence>
<comment type="similarity">
    <text evidence="2">Belongs to the peptidase M16 family.</text>
</comment>
<name>A0A8C7B0C2_NEOVI</name>
<dbReference type="InterPro" id="IPR011249">
    <property type="entry name" value="Metalloenz_LuxS/M16"/>
</dbReference>
<dbReference type="GO" id="GO:0005739">
    <property type="term" value="C:mitochondrion"/>
    <property type="evidence" value="ECO:0007669"/>
    <property type="project" value="TreeGrafter"/>
</dbReference>
<reference evidence="5" key="1">
    <citation type="submission" date="2025-08" db="UniProtKB">
        <authorList>
            <consortium name="Ensembl"/>
        </authorList>
    </citation>
    <scope>IDENTIFICATION</scope>
</reference>
<proteinExistence type="inferred from homology"/>
<dbReference type="InterPro" id="IPR011765">
    <property type="entry name" value="Pept_M16_N"/>
</dbReference>
<dbReference type="InterPro" id="IPR007863">
    <property type="entry name" value="Peptidase_M16_C"/>
</dbReference>
<dbReference type="AlphaFoldDB" id="A0A8C7B0C2"/>
<keyword evidence="6" id="KW-1185">Reference proteome</keyword>
<evidence type="ECO:0000313" key="5">
    <source>
        <dbReference type="Ensembl" id="ENSNVIP00000016777.1"/>
    </source>
</evidence>
<dbReference type="PANTHER" id="PTHR11851">
    <property type="entry name" value="METALLOPROTEASE"/>
    <property type="match status" value="1"/>
</dbReference>